<dbReference type="EMBL" id="AKWZ02000010">
    <property type="protein sequence ID" value="EPG73793.1"/>
    <property type="molecule type" value="Genomic_DNA"/>
</dbReference>
<keyword evidence="1" id="KW-0472">Membrane</keyword>
<feature type="transmembrane region" description="Helical" evidence="1">
    <location>
        <begin position="361"/>
        <end position="381"/>
    </location>
</feature>
<comment type="caution">
    <text evidence="2">The sequence shown here is derived from an EMBL/GenBank/DDBJ whole genome shotgun (WGS) entry which is preliminary data.</text>
</comment>
<dbReference type="SUPFAM" id="SSF82714">
    <property type="entry name" value="Multidrug efflux transporter AcrB TolC docking domain, DN and DC subdomains"/>
    <property type="match status" value="2"/>
</dbReference>
<dbReference type="Gene3D" id="3.30.70.1430">
    <property type="entry name" value="Multidrug efflux transporter AcrB pore domain"/>
    <property type="match status" value="2"/>
</dbReference>
<keyword evidence="3" id="KW-1185">Reference proteome</keyword>
<dbReference type="Gene3D" id="3.30.70.1320">
    <property type="entry name" value="Multidrug efflux transporter AcrB pore domain like"/>
    <property type="match status" value="1"/>
</dbReference>
<dbReference type="Gene3D" id="3.30.2090.10">
    <property type="entry name" value="Multidrug efflux transporter AcrB TolC docking domain, DN and DC subdomains"/>
    <property type="match status" value="2"/>
</dbReference>
<dbReference type="Pfam" id="PF00873">
    <property type="entry name" value="ACR_tran"/>
    <property type="match status" value="2"/>
</dbReference>
<name>S3UWZ1_9LEPT</name>
<keyword evidence="1" id="KW-0812">Transmembrane</keyword>
<keyword evidence="1" id="KW-1133">Transmembrane helix</keyword>
<dbReference type="AlphaFoldDB" id="S3UWZ1"/>
<dbReference type="GO" id="GO:0042910">
    <property type="term" value="F:xenobiotic transmembrane transporter activity"/>
    <property type="evidence" value="ECO:0007669"/>
    <property type="project" value="TreeGrafter"/>
</dbReference>
<feature type="transmembrane region" description="Helical" evidence="1">
    <location>
        <begin position="940"/>
        <end position="958"/>
    </location>
</feature>
<dbReference type="Gene3D" id="1.20.1640.10">
    <property type="entry name" value="Multidrug efflux transporter AcrB transmembrane domain"/>
    <property type="match status" value="3"/>
</dbReference>
<protein>
    <submittedName>
        <fullName evidence="2">RND transporter, Hydrophobe/Amphiphile Efflux-1 (HAE1)/Heavy Metal Efflux (HME) family, permease protein</fullName>
    </submittedName>
</protein>
<dbReference type="InterPro" id="IPR001036">
    <property type="entry name" value="Acrflvin-R"/>
</dbReference>
<gene>
    <name evidence="2" type="ORF">LEP1GSC058_2850</name>
</gene>
<dbReference type="PANTHER" id="PTHR32063:SF0">
    <property type="entry name" value="SWARMING MOTILITY PROTEIN SWRC"/>
    <property type="match status" value="1"/>
</dbReference>
<feature type="transmembrane region" description="Helical" evidence="1">
    <location>
        <begin position="12"/>
        <end position="32"/>
    </location>
</feature>
<dbReference type="Proteomes" id="UP000014540">
    <property type="component" value="Unassembled WGS sequence"/>
</dbReference>
<dbReference type="Gene3D" id="3.30.70.1440">
    <property type="entry name" value="Multidrug efflux transporter AcrB pore domain"/>
    <property type="match status" value="1"/>
</dbReference>
<feature type="transmembrane region" description="Helical" evidence="1">
    <location>
        <begin position="427"/>
        <end position="444"/>
    </location>
</feature>
<feature type="transmembrane region" description="Helical" evidence="1">
    <location>
        <begin position="850"/>
        <end position="872"/>
    </location>
</feature>
<feature type="transmembrane region" description="Helical" evidence="1">
    <location>
        <begin position="456"/>
        <end position="477"/>
    </location>
</feature>
<proteinExistence type="predicted"/>
<feature type="transmembrane region" description="Helical" evidence="1">
    <location>
        <begin position="878"/>
        <end position="900"/>
    </location>
</feature>
<dbReference type="STRING" id="1193011.LEP1GSC058_2850"/>
<dbReference type="SUPFAM" id="SSF82866">
    <property type="entry name" value="Multidrug efflux transporter AcrB transmembrane domain"/>
    <property type="match status" value="2"/>
</dbReference>
<evidence type="ECO:0000256" key="1">
    <source>
        <dbReference type="SAM" id="Phobius"/>
    </source>
</evidence>
<dbReference type="SUPFAM" id="SSF82693">
    <property type="entry name" value="Multidrug efflux transporter AcrB pore domain, PN1, PN2, PC1 and PC2 subdomains"/>
    <property type="match status" value="2"/>
</dbReference>
<dbReference type="InterPro" id="IPR027463">
    <property type="entry name" value="AcrB_DN_DC_subdom"/>
</dbReference>
<accession>S3UWZ1</accession>
<dbReference type="OrthoDB" id="312106at2"/>
<feature type="transmembrane region" description="Helical" evidence="1">
    <location>
        <begin position="513"/>
        <end position="530"/>
    </location>
</feature>
<organism evidence="2 3">
    <name type="scientific">Leptospira fainei serovar Hurstbridge str. BUT 6</name>
    <dbReference type="NCBI Taxonomy" id="1193011"/>
    <lineage>
        <taxon>Bacteria</taxon>
        <taxon>Pseudomonadati</taxon>
        <taxon>Spirochaetota</taxon>
        <taxon>Spirochaetia</taxon>
        <taxon>Leptospirales</taxon>
        <taxon>Leptospiraceae</taxon>
        <taxon>Leptospira</taxon>
    </lineage>
</organism>
<dbReference type="RefSeq" id="WP_016550266.1">
    <property type="nucleotide sequence ID" value="NZ_AKWZ02000010.1"/>
</dbReference>
<reference evidence="2" key="1">
    <citation type="submission" date="2013-04" db="EMBL/GenBank/DDBJ databases">
        <authorList>
            <person name="Harkins D.M."/>
            <person name="Durkin A.S."/>
            <person name="Selengut J.D."/>
            <person name="Sanka R."/>
            <person name="DePew J."/>
            <person name="Purushe J."/>
            <person name="Ahmed A."/>
            <person name="van der Linden H."/>
            <person name="Goris M.G.A."/>
            <person name="Hartskeerl R.A."/>
            <person name="Vinetz J.M."/>
            <person name="Sutton G.G."/>
            <person name="Nelson W.C."/>
            <person name="Fouts D.E."/>
        </authorList>
    </citation>
    <scope>NUCLEOTIDE SEQUENCE [LARGE SCALE GENOMIC DNA]</scope>
    <source>
        <strain evidence="2">BUT 6</strain>
    </source>
</reference>
<feature type="transmembrane region" description="Helical" evidence="1">
    <location>
        <begin position="330"/>
        <end position="349"/>
    </location>
</feature>
<evidence type="ECO:0000313" key="3">
    <source>
        <dbReference type="Proteomes" id="UP000014540"/>
    </source>
</evidence>
<feature type="transmembrane region" description="Helical" evidence="1">
    <location>
        <begin position="912"/>
        <end position="934"/>
    </location>
</feature>
<feature type="transmembrane region" description="Helical" evidence="1">
    <location>
        <begin position="387"/>
        <end position="407"/>
    </location>
</feature>
<sequence length="990" mass="112131">MSNREKSFLNRHPLTVAMILSGFFLFGVLSFFKVPVTLFPTSAYPGLSISVEYPGADVLLVEEILAVPIEEAVSSVGGIEELRSSAERGRVEINIEFQKGTNIDIKGLEIRERVDAVASNFPREAHKPLIFQYDPDQKPIIIISIESKKFDFTTLRSIADHEVKRYLENIEGVSQIAASGGKVREVLIACDLQKLRAYGLDLQDIQRVIQTNNKSASIGAVEKNGLKYNLLLSGKYQTIRDIQTQPFYSPEMGRVFFLQDVADVSFSFRDEESASRVSGKEMVSIFVYKSSLGNTMQIASEVRNKLQELRLPDVTFSVVYDQSESVRKTYSNILTCTLLGILLIAFLHFRNQRKFSPEINLTLFLQLPLNFFIIQFFLFLSKIDFDLIIASAEIIGYGLWFFVYKFLCERRDSAQGSFKLRNTIGEFASFIIIILSLCLPLYYLDSDTGQSTMRLGAFLSLYLSLSYFLYIPLYSSVRMVQEKYFRSYSTLPYEETRISRNRGSAYDIFPKRIFLAAYLIVISAGVFRLIDANKELFYSTENRKVIGFVELPAGFNFAQTNSITKKIEEKLLKTEGTSEVTSKVEPGHSLLVITVDESKISGDDFIQKIRKDLGNVSPAFCYFSRESESSRYKEIKIDVLGDDYDTLDQLTKDLAGKASGISGSEDTVLNYKSPRDELELSLNNNKASGASLNNSEIAGFLKTAIQGSVVSKFMEDSRELDIKIRAQEGFRKSPSSIEKFVVKNQIGKYVPIPEVSSKKESRSPARIFRKNKKRVLSFSLRTTEASYHTIKTKIIEELSKNLPENYHIELGRGIEKILEAENRLYAVIAFSFLLIYMVFASYFESFLQALEVIATILFPFFLTLLITSFLFGKLSLPVYLGLLLTIAAVSFQILCLGKVLKDPEPGFKRRTFLLILALFAPQLLFSSEGGSFLMEMELTLLLGIGISLVSTPKLYLFLEGILPKQILIQYLRENLFRSAKDSRMNRKSFR</sequence>
<dbReference type="PRINTS" id="PR00702">
    <property type="entry name" value="ACRIFLAVINRP"/>
</dbReference>
<dbReference type="PANTHER" id="PTHR32063">
    <property type="match status" value="1"/>
</dbReference>
<dbReference type="GO" id="GO:0005886">
    <property type="term" value="C:plasma membrane"/>
    <property type="evidence" value="ECO:0007669"/>
    <property type="project" value="TreeGrafter"/>
</dbReference>
<feature type="transmembrane region" description="Helical" evidence="1">
    <location>
        <begin position="824"/>
        <end position="843"/>
    </location>
</feature>
<evidence type="ECO:0000313" key="2">
    <source>
        <dbReference type="EMBL" id="EPG73793.1"/>
    </source>
</evidence>